<dbReference type="Pfam" id="PF00072">
    <property type="entry name" value="Response_reg"/>
    <property type="match status" value="1"/>
</dbReference>
<evidence type="ECO:0000256" key="2">
    <source>
        <dbReference type="ARBA" id="ARBA00022553"/>
    </source>
</evidence>
<organism evidence="12 13">
    <name type="scientific">Romboutsia lituseburensis DSM 797</name>
    <dbReference type="NCBI Taxonomy" id="1121325"/>
    <lineage>
        <taxon>Bacteria</taxon>
        <taxon>Bacillati</taxon>
        <taxon>Bacillota</taxon>
        <taxon>Clostridia</taxon>
        <taxon>Peptostreptococcales</taxon>
        <taxon>Peptostreptococcaceae</taxon>
        <taxon>Romboutsia</taxon>
    </lineage>
</organism>
<dbReference type="PROSITE" id="PS51755">
    <property type="entry name" value="OMPR_PHOB"/>
    <property type="match status" value="1"/>
</dbReference>
<dbReference type="SUPFAM" id="SSF52172">
    <property type="entry name" value="CheY-like"/>
    <property type="match status" value="1"/>
</dbReference>
<dbReference type="SMART" id="SM00862">
    <property type="entry name" value="Trans_reg_C"/>
    <property type="match status" value="1"/>
</dbReference>
<dbReference type="GO" id="GO:0000976">
    <property type="term" value="F:transcription cis-regulatory region binding"/>
    <property type="evidence" value="ECO:0007669"/>
    <property type="project" value="TreeGrafter"/>
</dbReference>
<dbReference type="EMBL" id="FNGW01000008">
    <property type="protein sequence ID" value="SDM28557.1"/>
    <property type="molecule type" value="Genomic_DNA"/>
</dbReference>
<evidence type="ECO:0000256" key="4">
    <source>
        <dbReference type="ARBA" id="ARBA00023015"/>
    </source>
</evidence>
<gene>
    <name evidence="12" type="ORF">SAMN04515677_10826</name>
</gene>
<sequence length="223" mass="25472">MRLLVIEDNIELANSMKKGLENMNFKVDVSNTGEDGEEKASVNEYDVILLDLNLPDIDGIEVLKCLRKRSVNIPIIIITARDDVSDLAIGLDNGADDYITKPFQLLEVRARIHAVIRRFHGRTNPIINIGKLKLNPINRTVYIDDKEVVLAIKEFDILEYICYKHPAVVSSEEIVEHVYDENFDPFSSVLRVHISRLKNKLRNVQGEEILINIRGKGYFLCVE</sequence>
<dbReference type="PROSITE" id="PS50110">
    <property type="entry name" value="RESPONSE_REGULATORY"/>
    <property type="match status" value="1"/>
</dbReference>
<dbReference type="GO" id="GO:0005829">
    <property type="term" value="C:cytosol"/>
    <property type="evidence" value="ECO:0007669"/>
    <property type="project" value="TreeGrafter"/>
</dbReference>
<evidence type="ECO:0000256" key="9">
    <source>
        <dbReference type="PROSITE-ProRule" id="PRU01091"/>
    </source>
</evidence>
<evidence type="ECO:0000256" key="6">
    <source>
        <dbReference type="ARBA" id="ARBA00023163"/>
    </source>
</evidence>
<dbReference type="Gene3D" id="1.10.10.10">
    <property type="entry name" value="Winged helix-like DNA-binding domain superfamily/Winged helix DNA-binding domain"/>
    <property type="match status" value="1"/>
</dbReference>
<dbReference type="Gene3D" id="3.40.50.2300">
    <property type="match status" value="1"/>
</dbReference>
<keyword evidence="2 8" id="KW-0597">Phosphoprotein</keyword>
<dbReference type="Proteomes" id="UP000199068">
    <property type="component" value="Unassembled WGS sequence"/>
</dbReference>
<evidence type="ECO:0000256" key="3">
    <source>
        <dbReference type="ARBA" id="ARBA00023012"/>
    </source>
</evidence>
<feature type="domain" description="OmpR/PhoB-type" evidence="11">
    <location>
        <begin position="124"/>
        <end position="222"/>
    </location>
</feature>
<comment type="function">
    <text evidence="7">May play the central regulatory role in sporulation. It may be an element of the effector pathway responsible for the activation of sporulation genes in response to nutritional stress. Spo0A may act in concert with spo0H (a sigma factor) to control the expression of some genes that are critical to the sporulation process.</text>
</comment>
<feature type="domain" description="Response regulatory" evidence="10">
    <location>
        <begin position="2"/>
        <end position="116"/>
    </location>
</feature>
<accession>A0A1G9RZU6</accession>
<dbReference type="InterPro" id="IPR039420">
    <property type="entry name" value="WalR-like"/>
</dbReference>
<name>A0A1G9RZU6_9FIRM</name>
<feature type="DNA-binding region" description="OmpR/PhoB-type" evidence="9">
    <location>
        <begin position="124"/>
        <end position="222"/>
    </location>
</feature>
<dbReference type="CDD" id="cd00383">
    <property type="entry name" value="trans_reg_C"/>
    <property type="match status" value="1"/>
</dbReference>
<evidence type="ECO:0000313" key="13">
    <source>
        <dbReference type="Proteomes" id="UP000199068"/>
    </source>
</evidence>
<dbReference type="FunFam" id="3.40.50.2300:FF:000002">
    <property type="entry name" value="DNA-binding response regulator PhoP"/>
    <property type="match status" value="1"/>
</dbReference>
<keyword evidence="5 9" id="KW-0238">DNA-binding</keyword>
<evidence type="ECO:0000256" key="8">
    <source>
        <dbReference type="PROSITE-ProRule" id="PRU00169"/>
    </source>
</evidence>
<dbReference type="PANTHER" id="PTHR48111">
    <property type="entry name" value="REGULATOR OF RPOS"/>
    <property type="match status" value="1"/>
</dbReference>
<protein>
    <recommendedName>
        <fullName evidence="1">Stage 0 sporulation protein A homolog</fullName>
    </recommendedName>
</protein>
<evidence type="ECO:0000256" key="1">
    <source>
        <dbReference type="ARBA" id="ARBA00018672"/>
    </source>
</evidence>
<proteinExistence type="predicted"/>
<feature type="modified residue" description="4-aspartylphosphate" evidence="8">
    <location>
        <position position="51"/>
    </location>
</feature>
<dbReference type="InterPro" id="IPR011006">
    <property type="entry name" value="CheY-like_superfamily"/>
</dbReference>
<dbReference type="InterPro" id="IPR001789">
    <property type="entry name" value="Sig_transdc_resp-reg_receiver"/>
</dbReference>
<keyword evidence="4" id="KW-0805">Transcription regulation</keyword>
<dbReference type="CDD" id="cd17624">
    <property type="entry name" value="REC_OmpR_PmrA-like"/>
    <property type="match status" value="1"/>
</dbReference>
<dbReference type="PANTHER" id="PTHR48111:SF1">
    <property type="entry name" value="TWO-COMPONENT RESPONSE REGULATOR ORR33"/>
    <property type="match status" value="1"/>
</dbReference>
<dbReference type="GO" id="GO:0006355">
    <property type="term" value="P:regulation of DNA-templated transcription"/>
    <property type="evidence" value="ECO:0007669"/>
    <property type="project" value="InterPro"/>
</dbReference>
<reference evidence="12 13" key="1">
    <citation type="submission" date="2016-10" db="EMBL/GenBank/DDBJ databases">
        <authorList>
            <person name="de Groot N.N."/>
        </authorList>
    </citation>
    <scope>NUCLEOTIDE SEQUENCE [LARGE SCALE GENOMIC DNA]</scope>
    <source>
        <strain evidence="12 13">DSM 797</strain>
    </source>
</reference>
<keyword evidence="6" id="KW-0804">Transcription</keyword>
<dbReference type="STRING" id="1121325.SAMN04515677_10826"/>
<keyword evidence="13" id="KW-1185">Reference proteome</keyword>
<dbReference type="GO" id="GO:0032993">
    <property type="term" value="C:protein-DNA complex"/>
    <property type="evidence" value="ECO:0007669"/>
    <property type="project" value="TreeGrafter"/>
</dbReference>
<evidence type="ECO:0000256" key="7">
    <source>
        <dbReference type="ARBA" id="ARBA00024867"/>
    </source>
</evidence>
<dbReference type="Gene3D" id="6.10.250.690">
    <property type="match status" value="1"/>
</dbReference>
<evidence type="ECO:0000259" key="11">
    <source>
        <dbReference type="PROSITE" id="PS51755"/>
    </source>
</evidence>
<evidence type="ECO:0000313" key="12">
    <source>
        <dbReference type="EMBL" id="SDM28557.1"/>
    </source>
</evidence>
<dbReference type="GO" id="GO:0000156">
    <property type="term" value="F:phosphorelay response regulator activity"/>
    <property type="evidence" value="ECO:0007669"/>
    <property type="project" value="TreeGrafter"/>
</dbReference>
<dbReference type="InterPro" id="IPR001867">
    <property type="entry name" value="OmpR/PhoB-type_DNA-bd"/>
</dbReference>
<dbReference type="Pfam" id="PF00486">
    <property type="entry name" value="Trans_reg_C"/>
    <property type="match status" value="1"/>
</dbReference>
<evidence type="ECO:0000259" key="10">
    <source>
        <dbReference type="PROSITE" id="PS50110"/>
    </source>
</evidence>
<dbReference type="AlphaFoldDB" id="A0A1G9RZU6"/>
<dbReference type="RefSeq" id="WP_092727149.1">
    <property type="nucleotide sequence ID" value="NZ_FNGW01000008.1"/>
</dbReference>
<dbReference type="SMART" id="SM00448">
    <property type="entry name" value="REC"/>
    <property type="match status" value="1"/>
</dbReference>
<evidence type="ECO:0000256" key="5">
    <source>
        <dbReference type="ARBA" id="ARBA00023125"/>
    </source>
</evidence>
<keyword evidence="3" id="KW-0902">Two-component regulatory system</keyword>
<dbReference type="InterPro" id="IPR036388">
    <property type="entry name" value="WH-like_DNA-bd_sf"/>
</dbReference>